<dbReference type="AlphaFoldDB" id="A0A0P5RSI9"/>
<gene>
    <name evidence="4" type="ORF">OUZ56_002290</name>
</gene>
<dbReference type="GO" id="GO:0005634">
    <property type="term" value="C:nucleus"/>
    <property type="evidence" value="ECO:0007669"/>
    <property type="project" value="TreeGrafter"/>
</dbReference>
<dbReference type="SUPFAM" id="SSF54791">
    <property type="entry name" value="Eukaryotic type KH-domain (KH-domain type I)"/>
    <property type="match status" value="1"/>
</dbReference>
<dbReference type="OrthoDB" id="277832at2759"/>
<dbReference type="PANTHER" id="PTHR13360:SF1">
    <property type="entry name" value="ACTIVATING SIGNAL COINTEGRATOR 1 COMPLEX SUBUNIT 1"/>
    <property type="match status" value="1"/>
</dbReference>
<feature type="domain" description="K Homology" evidence="2">
    <location>
        <begin position="75"/>
        <end position="143"/>
    </location>
</feature>
<dbReference type="PANTHER" id="PTHR13360">
    <property type="entry name" value="ACTIVATING SIGNAL COINTEGRATOR 1 COMPLEX SUBUNIT 1"/>
    <property type="match status" value="1"/>
</dbReference>
<dbReference type="InterPro" id="IPR036612">
    <property type="entry name" value="KH_dom_type_1_sf"/>
</dbReference>
<organism evidence="3">
    <name type="scientific">Daphnia magna</name>
    <dbReference type="NCBI Taxonomy" id="35525"/>
    <lineage>
        <taxon>Eukaryota</taxon>
        <taxon>Metazoa</taxon>
        <taxon>Ecdysozoa</taxon>
        <taxon>Arthropoda</taxon>
        <taxon>Crustacea</taxon>
        <taxon>Branchiopoda</taxon>
        <taxon>Diplostraca</taxon>
        <taxon>Cladocera</taxon>
        <taxon>Anomopoda</taxon>
        <taxon>Daphniidae</taxon>
        <taxon>Daphnia</taxon>
    </lineage>
</organism>
<proteinExistence type="predicted"/>
<evidence type="ECO:0000313" key="3">
    <source>
        <dbReference type="EMBL" id="JAL54373.1"/>
    </source>
</evidence>
<sequence>MDVIQPQVIWIDNRCYRKNRISPLYDDGNDVPDGIELSNKQHDGQHLGSFESCDYDDEGDSCETANVPIEQLGDGRFRVKMCIASEYYSKIIGRNGDAKRQIEKDTKVQLFIPKKGQSGDVVITGFNAKDVTSAFVRVSLVVSNARKRMPFTHFVSIPLTTPNIKARFIQFKNDVLQFSRGAIDEDLFQNPDKLHLTIGTLVLLSNEERLRAAQSLQNCGKRIRDLMGSTPLQIEIRGVEYMNDDPERVDVLYGKCADSSGRLQQMADAIVDSLEADGLLDRQYDHVKLHATIMNSLFKVKDDSENDPVRSTFNARPILENWKDYNFGTVMVDEIHLSQRYSTSQSTKYYVASAQIALNQEL</sequence>
<evidence type="ECO:0000313" key="5">
    <source>
        <dbReference type="Proteomes" id="UP001234178"/>
    </source>
</evidence>
<dbReference type="Gene3D" id="3.30.1370.10">
    <property type="entry name" value="K Homology domain, type 1"/>
    <property type="match status" value="1"/>
</dbReference>
<dbReference type="CDD" id="cd22419">
    <property type="entry name" value="KH-I_ASCC1"/>
    <property type="match status" value="1"/>
</dbReference>
<dbReference type="Pfam" id="PF00013">
    <property type="entry name" value="KH_1"/>
    <property type="match status" value="1"/>
</dbReference>
<dbReference type="EMBL" id="JAOYFB010000036">
    <property type="protein sequence ID" value="KAK4020299.1"/>
    <property type="molecule type" value="Genomic_DNA"/>
</dbReference>
<dbReference type="PROSITE" id="PS50084">
    <property type="entry name" value="KH_TYPE_1"/>
    <property type="match status" value="1"/>
</dbReference>
<dbReference type="GO" id="GO:0003723">
    <property type="term" value="F:RNA binding"/>
    <property type="evidence" value="ECO:0007669"/>
    <property type="project" value="UniProtKB-UniRule"/>
</dbReference>
<dbReference type="PIRSF" id="PIRSF027019">
    <property type="entry name" value="Euk_LigT"/>
    <property type="match status" value="1"/>
</dbReference>
<keyword evidence="1" id="KW-0694">RNA-binding</keyword>
<dbReference type="InterPro" id="IPR019510">
    <property type="entry name" value="AKAP7-like_phosphoesterase"/>
</dbReference>
<dbReference type="Gene3D" id="3.90.1140.10">
    <property type="entry name" value="Cyclic phosphodiesterase"/>
    <property type="match status" value="1"/>
</dbReference>
<name>A0A0P5RSI9_9CRUS</name>
<dbReference type="Pfam" id="PF10469">
    <property type="entry name" value="AKAP7_NLS"/>
    <property type="match status" value="1"/>
</dbReference>
<dbReference type="Proteomes" id="UP001234178">
    <property type="component" value="Unassembled WGS sequence"/>
</dbReference>
<dbReference type="InterPro" id="IPR047538">
    <property type="entry name" value="KH-I_ASCC1"/>
</dbReference>
<evidence type="ECO:0000259" key="2">
    <source>
        <dbReference type="SMART" id="SM00322"/>
    </source>
</evidence>
<dbReference type="EMBL" id="GDIQ01093550">
    <property type="protein sequence ID" value="JAL58176.1"/>
    <property type="molecule type" value="Transcribed_RNA"/>
</dbReference>
<dbReference type="InterPro" id="IPR009210">
    <property type="entry name" value="ASCC1"/>
</dbReference>
<dbReference type="InterPro" id="IPR004087">
    <property type="entry name" value="KH_dom"/>
</dbReference>
<dbReference type="SUPFAM" id="SSF55144">
    <property type="entry name" value="LigT-like"/>
    <property type="match status" value="1"/>
</dbReference>
<dbReference type="InterPro" id="IPR004088">
    <property type="entry name" value="KH_dom_type_1"/>
</dbReference>
<dbReference type="InterPro" id="IPR009097">
    <property type="entry name" value="Cyclic_Pdiesterase"/>
</dbReference>
<evidence type="ECO:0000313" key="4">
    <source>
        <dbReference type="EMBL" id="KAK4020299.1"/>
    </source>
</evidence>
<protein>
    <submittedName>
        <fullName evidence="3">Activating signal cointegrator 1 complex subunit</fullName>
    </submittedName>
</protein>
<dbReference type="EMBL" id="GDIQ01097353">
    <property type="protein sequence ID" value="JAL54373.1"/>
    <property type="molecule type" value="Transcribed_RNA"/>
</dbReference>
<reference evidence="4 5" key="2">
    <citation type="journal article" date="2023" name="Nucleic Acids Res.">
        <title>The hologenome of Daphnia magna reveals possible DNA methylation and microbiome-mediated evolution of the host genome.</title>
        <authorList>
            <person name="Chaturvedi A."/>
            <person name="Li X."/>
            <person name="Dhandapani V."/>
            <person name="Marshall H."/>
            <person name="Kissane S."/>
            <person name="Cuenca-Cambronero M."/>
            <person name="Asole G."/>
            <person name="Calvet F."/>
            <person name="Ruiz-Romero M."/>
            <person name="Marangio P."/>
            <person name="Guigo R."/>
            <person name="Rago D."/>
            <person name="Mirbahai L."/>
            <person name="Eastwood N."/>
            <person name="Colbourne J.K."/>
            <person name="Zhou J."/>
            <person name="Mallon E."/>
            <person name="Orsini L."/>
        </authorList>
    </citation>
    <scope>NUCLEOTIDE SEQUENCE [LARGE SCALE GENOMIC DNA]</scope>
    <source>
        <strain evidence="4">LRV0_1</strain>
    </source>
</reference>
<reference evidence="3" key="1">
    <citation type="submission" date="2015-10" db="EMBL/GenBank/DDBJ databases">
        <title>EvidentialGene: Evidence-directed Construction of Complete mRNA Transcriptomes without Genomes.</title>
        <authorList>
            <person name="Gilbert D.G."/>
        </authorList>
    </citation>
    <scope>NUCLEOTIDE SEQUENCE</scope>
</reference>
<keyword evidence="5" id="KW-1185">Reference proteome</keyword>
<dbReference type="GO" id="GO:0006355">
    <property type="term" value="P:regulation of DNA-templated transcription"/>
    <property type="evidence" value="ECO:0007669"/>
    <property type="project" value="TreeGrafter"/>
</dbReference>
<dbReference type="SMART" id="SM00322">
    <property type="entry name" value="KH"/>
    <property type="match status" value="1"/>
</dbReference>
<evidence type="ECO:0000256" key="1">
    <source>
        <dbReference type="PROSITE-ProRule" id="PRU00117"/>
    </source>
</evidence>
<dbReference type="GO" id="GO:0006307">
    <property type="term" value="P:DNA alkylation repair"/>
    <property type="evidence" value="ECO:0007669"/>
    <property type="project" value="InterPro"/>
</dbReference>
<accession>A0A0P5RSI9</accession>
<dbReference type="EMBL" id="GDIQ01046680">
    <property type="protein sequence ID" value="JAN48057.1"/>
    <property type="molecule type" value="Transcribed_RNA"/>
</dbReference>